<dbReference type="GO" id="GO:0017017">
    <property type="term" value="F:MAP kinase tyrosine/serine/threonine phosphatase activity"/>
    <property type="evidence" value="ECO:0007669"/>
    <property type="project" value="InterPro"/>
</dbReference>
<dbReference type="PROSITE" id="PS50054">
    <property type="entry name" value="TYR_PHOSPHATASE_DUAL"/>
    <property type="match status" value="1"/>
</dbReference>
<evidence type="ECO:0000256" key="3">
    <source>
        <dbReference type="ARBA" id="ARBA00004637"/>
    </source>
</evidence>
<dbReference type="InterPro" id="IPR029021">
    <property type="entry name" value="Prot-tyrosine_phosphatase-like"/>
</dbReference>
<dbReference type="Pfam" id="PF00782">
    <property type="entry name" value="DSPc"/>
    <property type="match status" value="1"/>
</dbReference>
<evidence type="ECO:0000313" key="18">
    <source>
        <dbReference type="Proteomes" id="UP000827986"/>
    </source>
</evidence>
<dbReference type="FunFam" id="3.90.190.10:FF:000049">
    <property type="entry name" value="Dual specificity protein phosphatase 14"/>
    <property type="match status" value="1"/>
</dbReference>
<dbReference type="PRINTS" id="PR01908">
    <property type="entry name" value="ADSPHPHTASE"/>
</dbReference>
<feature type="region of interest" description="Disordered" evidence="14">
    <location>
        <begin position="196"/>
        <end position="284"/>
    </location>
</feature>
<dbReference type="SUPFAM" id="SSF52799">
    <property type="entry name" value="(Phosphotyrosine protein) phosphatases II"/>
    <property type="match status" value="1"/>
</dbReference>
<evidence type="ECO:0000256" key="12">
    <source>
        <dbReference type="ARBA" id="ARBA00047761"/>
    </source>
</evidence>
<dbReference type="GO" id="GO:0005743">
    <property type="term" value="C:mitochondrial inner membrane"/>
    <property type="evidence" value="ECO:0007669"/>
    <property type="project" value="UniProtKB-SubCell"/>
</dbReference>
<comment type="caution">
    <text evidence="17">The sequence shown here is derived from an EMBL/GenBank/DDBJ whole genome shotgun (WGS) entry which is preliminary data.</text>
</comment>
<evidence type="ECO:0000256" key="8">
    <source>
        <dbReference type="ARBA" id="ARBA00022912"/>
    </source>
</evidence>
<proteinExistence type="inferred from homology"/>
<evidence type="ECO:0000256" key="14">
    <source>
        <dbReference type="SAM" id="MobiDB-lite"/>
    </source>
</evidence>
<dbReference type="PANTHER" id="PTHR46495:SF1">
    <property type="entry name" value="DUAL SPECIFICITY PHOSPHATASE 21"/>
    <property type="match status" value="1"/>
</dbReference>
<dbReference type="GO" id="GO:0004725">
    <property type="term" value="F:protein tyrosine phosphatase activity"/>
    <property type="evidence" value="ECO:0007669"/>
    <property type="project" value="TreeGrafter"/>
</dbReference>
<comment type="catalytic activity">
    <reaction evidence="12">
        <text>O-phospho-L-seryl-[protein] + H2O = L-seryl-[protein] + phosphate</text>
        <dbReference type="Rhea" id="RHEA:20629"/>
        <dbReference type="Rhea" id="RHEA-COMP:9863"/>
        <dbReference type="Rhea" id="RHEA-COMP:11604"/>
        <dbReference type="ChEBI" id="CHEBI:15377"/>
        <dbReference type="ChEBI" id="CHEBI:29999"/>
        <dbReference type="ChEBI" id="CHEBI:43474"/>
        <dbReference type="ChEBI" id="CHEBI:83421"/>
        <dbReference type="EC" id="3.1.3.16"/>
    </reaction>
</comment>
<gene>
    <name evidence="17" type="ORF">KIL84_006759</name>
</gene>
<sequence length="503" mass="53587">MEAAAVEEGEVTSGMQSLVVEDAPELVPAAAEDDRPAPEEAEEQGQEEEAGWAGRRRRPHSAPRGSSCASASTDRRAGGVPASSGLHQAAWGTETDGQWGQPVGHGAVPIRLQGRGMGPTAFRISAQPPPSHLWLRPLWGLAKQEIPPPPPCCPEGAKSTAWGWREGPVQCFCCNKCVSRPVASPFFCPVHAELRPQASPNQAPSARHSAPKRGGGGSLQQLTHGPPRAPASRHHGNPLLPPTQPGPGGPSVYRALGRSEGPSAGPAWGARSTPSSFPRAQRSGAGTCQLAPMYADASTMNFRTPGFFRRSAPPAAKPAPGAPPASALGGIAQISPCLYLCSGNAAANRQLVAARAVTCVVNATLEIPNANWPDIEYVKVPVPDLPHAPLGLYFDSVADRIHQTGKRNGRTLVHCVAGVSRSASLCIAYLMKYHRLSLLDAHQWVRSRRPVVRPNAGFWRQLIEYERRLFGKTTVHMVPSPLGPLPDVYEPETRGLVPLWSCR</sequence>
<evidence type="ECO:0000256" key="7">
    <source>
        <dbReference type="ARBA" id="ARBA00022801"/>
    </source>
</evidence>
<feature type="compositionally biased region" description="Pro residues" evidence="14">
    <location>
        <begin position="239"/>
        <end position="248"/>
    </location>
</feature>
<dbReference type="GO" id="GO:0004722">
    <property type="term" value="F:protein serine/threonine phosphatase activity"/>
    <property type="evidence" value="ECO:0007669"/>
    <property type="project" value="UniProtKB-EC"/>
</dbReference>
<dbReference type="Gene3D" id="3.90.190.10">
    <property type="entry name" value="Protein tyrosine phosphatase superfamily"/>
    <property type="match status" value="1"/>
</dbReference>
<comment type="catalytic activity">
    <reaction evidence="13">
        <text>O-phospho-L-threonyl-[protein] + H2O = L-threonyl-[protein] + phosphate</text>
        <dbReference type="Rhea" id="RHEA:47004"/>
        <dbReference type="Rhea" id="RHEA-COMP:11060"/>
        <dbReference type="Rhea" id="RHEA-COMP:11605"/>
        <dbReference type="ChEBI" id="CHEBI:15377"/>
        <dbReference type="ChEBI" id="CHEBI:30013"/>
        <dbReference type="ChEBI" id="CHEBI:43474"/>
        <dbReference type="ChEBI" id="CHEBI:61977"/>
        <dbReference type="EC" id="3.1.3.16"/>
    </reaction>
</comment>
<evidence type="ECO:0000256" key="13">
    <source>
        <dbReference type="ARBA" id="ARBA00048336"/>
    </source>
</evidence>
<evidence type="ECO:0000256" key="9">
    <source>
        <dbReference type="ARBA" id="ARBA00023128"/>
    </source>
</evidence>
<dbReference type="InterPro" id="IPR000387">
    <property type="entry name" value="Tyr_Pase_dom"/>
</dbReference>
<dbReference type="AlphaFoldDB" id="A0A9D3X0I1"/>
<reference evidence="17" key="1">
    <citation type="submission" date="2021-09" db="EMBL/GenBank/DDBJ databases">
        <title>The genome of Mauremys mutica provides insights into the evolution of semi-aquatic lifestyle.</title>
        <authorList>
            <person name="Gong S."/>
            <person name="Gao Y."/>
        </authorList>
    </citation>
    <scope>NUCLEOTIDE SEQUENCE</scope>
    <source>
        <strain evidence="17">MM-2020</strain>
        <tissue evidence="17">Muscle</tissue>
    </source>
</reference>
<evidence type="ECO:0000256" key="10">
    <source>
        <dbReference type="ARBA" id="ARBA00023136"/>
    </source>
</evidence>
<evidence type="ECO:0000256" key="5">
    <source>
        <dbReference type="ARBA" id="ARBA00022490"/>
    </source>
</evidence>
<dbReference type="InterPro" id="IPR000340">
    <property type="entry name" value="Dual-sp_phosphatase_cat-dom"/>
</dbReference>
<dbReference type="InterPro" id="IPR016130">
    <property type="entry name" value="Tyr_Pase_AS"/>
</dbReference>
<protein>
    <recommendedName>
        <fullName evidence="19">Protein-tyrosine-phosphatase</fullName>
    </recommendedName>
</protein>
<dbReference type="InterPro" id="IPR020422">
    <property type="entry name" value="TYR_PHOSPHATASE_DUAL_dom"/>
</dbReference>
<dbReference type="PANTHER" id="PTHR46495">
    <property type="entry name" value="DUAL SPECIFICITY PROTEIN PHOSPHATASE 21"/>
    <property type="match status" value="1"/>
</dbReference>
<comment type="subcellular location">
    <subcellularLocation>
        <location evidence="2">Cytoplasm</location>
    </subcellularLocation>
    <subcellularLocation>
        <location evidence="3">Mitochondrion inner membrane</location>
        <topology evidence="3">Peripheral membrane protein</topology>
    </subcellularLocation>
    <subcellularLocation>
        <location evidence="1">Nucleus</location>
    </subcellularLocation>
</comment>
<dbReference type="GO" id="GO:0005634">
    <property type="term" value="C:nucleus"/>
    <property type="evidence" value="ECO:0007669"/>
    <property type="project" value="UniProtKB-SubCell"/>
</dbReference>
<evidence type="ECO:0000256" key="4">
    <source>
        <dbReference type="ARBA" id="ARBA00008601"/>
    </source>
</evidence>
<dbReference type="PROSITE" id="PS00383">
    <property type="entry name" value="TYR_PHOSPHATASE_1"/>
    <property type="match status" value="1"/>
</dbReference>
<evidence type="ECO:0000256" key="11">
    <source>
        <dbReference type="ARBA" id="ARBA00023242"/>
    </source>
</evidence>
<organism evidence="17 18">
    <name type="scientific">Mauremys mutica</name>
    <name type="common">yellowpond turtle</name>
    <dbReference type="NCBI Taxonomy" id="74926"/>
    <lineage>
        <taxon>Eukaryota</taxon>
        <taxon>Metazoa</taxon>
        <taxon>Chordata</taxon>
        <taxon>Craniata</taxon>
        <taxon>Vertebrata</taxon>
        <taxon>Euteleostomi</taxon>
        <taxon>Archelosauria</taxon>
        <taxon>Testudinata</taxon>
        <taxon>Testudines</taxon>
        <taxon>Cryptodira</taxon>
        <taxon>Durocryptodira</taxon>
        <taxon>Testudinoidea</taxon>
        <taxon>Geoemydidae</taxon>
        <taxon>Geoemydinae</taxon>
        <taxon>Mauremys</taxon>
    </lineage>
</organism>
<dbReference type="Proteomes" id="UP000827986">
    <property type="component" value="Unassembled WGS sequence"/>
</dbReference>
<evidence type="ECO:0000256" key="1">
    <source>
        <dbReference type="ARBA" id="ARBA00004123"/>
    </source>
</evidence>
<comment type="similarity">
    <text evidence="4">Belongs to the protein-tyrosine phosphatase family. Non-receptor class dual specificity subfamily.</text>
</comment>
<keyword evidence="11" id="KW-0539">Nucleus</keyword>
<keyword evidence="18" id="KW-1185">Reference proteome</keyword>
<feature type="domain" description="Tyrosine specific protein phosphatases" evidence="16">
    <location>
        <begin position="392"/>
        <end position="450"/>
    </location>
</feature>
<evidence type="ECO:0000256" key="6">
    <source>
        <dbReference type="ARBA" id="ARBA00022792"/>
    </source>
</evidence>
<keyword evidence="7" id="KW-0378">Hydrolase</keyword>
<dbReference type="PRINTS" id="PR01910">
    <property type="entry name" value="ADSPHPHTASEB"/>
</dbReference>
<dbReference type="EMBL" id="JAHDVG010000483">
    <property type="protein sequence ID" value="KAH1171141.1"/>
    <property type="molecule type" value="Genomic_DNA"/>
</dbReference>
<evidence type="ECO:0000259" key="16">
    <source>
        <dbReference type="PROSITE" id="PS50056"/>
    </source>
</evidence>
<keyword evidence="10" id="KW-0472">Membrane</keyword>
<keyword evidence="5" id="KW-0963">Cytoplasm</keyword>
<keyword evidence="9" id="KW-0496">Mitochondrion</keyword>
<keyword evidence="6" id="KW-0999">Mitochondrion inner membrane</keyword>
<dbReference type="InterPro" id="IPR020420">
    <property type="entry name" value="Atypical_DUSP_subfamB"/>
</dbReference>
<feature type="compositionally biased region" description="Acidic residues" evidence="14">
    <location>
        <begin position="39"/>
        <end position="50"/>
    </location>
</feature>
<feature type="region of interest" description="Disordered" evidence="14">
    <location>
        <begin position="1"/>
        <end position="86"/>
    </location>
</feature>
<name>A0A9D3X0I1_9SAUR</name>
<dbReference type="PROSITE" id="PS50056">
    <property type="entry name" value="TYR_PHOSPHATASE_2"/>
    <property type="match status" value="1"/>
</dbReference>
<evidence type="ECO:0000259" key="15">
    <source>
        <dbReference type="PROSITE" id="PS50054"/>
    </source>
</evidence>
<keyword evidence="8" id="KW-0904">Protein phosphatase</keyword>
<evidence type="ECO:0000313" key="17">
    <source>
        <dbReference type="EMBL" id="KAH1171141.1"/>
    </source>
</evidence>
<evidence type="ECO:0000256" key="2">
    <source>
        <dbReference type="ARBA" id="ARBA00004496"/>
    </source>
</evidence>
<accession>A0A9D3X0I1</accession>
<evidence type="ECO:0008006" key="19">
    <source>
        <dbReference type="Google" id="ProtNLM"/>
    </source>
</evidence>
<feature type="domain" description="Tyrosine-protein phosphatase" evidence="15">
    <location>
        <begin position="330"/>
        <end position="471"/>
    </location>
</feature>
<dbReference type="SMART" id="SM00195">
    <property type="entry name" value="DSPc"/>
    <property type="match status" value="1"/>
</dbReference>
<feature type="compositionally biased region" description="Acidic residues" evidence="14">
    <location>
        <begin position="1"/>
        <end position="10"/>
    </location>
</feature>